<dbReference type="GeneID" id="59165610"/>
<dbReference type="GO" id="GO:0004540">
    <property type="term" value="F:RNA nuclease activity"/>
    <property type="evidence" value="ECO:0007669"/>
    <property type="project" value="InterPro"/>
</dbReference>
<evidence type="ECO:0000256" key="5">
    <source>
        <dbReference type="ARBA" id="ARBA00022801"/>
    </source>
</evidence>
<keyword evidence="2" id="KW-1277">Toxin-antitoxin system</keyword>
<reference evidence="8" key="1">
    <citation type="journal article" date="2014" name="Int. J. Syst. Evol. Microbiol.">
        <title>Complete genome of a new Firmicutes species belonging to the dominant human colonic microbiota ('Ruminococcus bicirculans') reveals two chromosomes and a selective capacity to utilize plant glucans.</title>
        <authorList>
            <consortium name="NISC Comparative Sequencing Program"/>
            <person name="Wegmann U."/>
            <person name="Louis P."/>
            <person name="Goesmann A."/>
            <person name="Henrissat B."/>
            <person name="Duncan S.H."/>
            <person name="Flint H.J."/>
        </authorList>
    </citation>
    <scope>NUCLEOTIDE SEQUENCE</scope>
    <source>
        <strain evidence="8">CGMCC 1.8884</strain>
    </source>
</reference>
<dbReference type="PANTHER" id="PTHR34139">
    <property type="entry name" value="UPF0331 PROTEIN MJ0127"/>
    <property type="match status" value="1"/>
</dbReference>
<evidence type="ECO:0000256" key="3">
    <source>
        <dbReference type="ARBA" id="ARBA00022722"/>
    </source>
</evidence>
<keyword evidence="4" id="KW-0547">Nucleotide-binding</keyword>
<dbReference type="KEGG" id="dwu:DVJ83_12605"/>
<dbReference type="PANTHER" id="PTHR34139:SF1">
    <property type="entry name" value="RNASE MJ1380-RELATED"/>
    <property type="match status" value="1"/>
</dbReference>
<proteinExistence type="predicted"/>
<dbReference type="Proteomes" id="UP000630135">
    <property type="component" value="Unassembled WGS sequence"/>
</dbReference>
<protein>
    <submittedName>
        <fullName evidence="6">DUF86 domain-containing protein</fullName>
    </submittedName>
</protein>
<dbReference type="AlphaFoldDB" id="A0A345IJF0"/>
<evidence type="ECO:0000313" key="10">
    <source>
        <dbReference type="Proteomes" id="UP000630135"/>
    </source>
</evidence>
<dbReference type="GO" id="GO:0000166">
    <property type="term" value="F:nucleotide binding"/>
    <property type="evidence" value="ECO:0007669"/>
    <property type="project" value="UniProtKB-KW"/>
</dbReference>
<evidence type="ECO:0000313" key="7">
    <source>
        <dbReference type="EMBL" id="GGI89002.1"/>
    </source>
</evidence>
<name>A0A345IJF0_9DEIO</name>
<reference evidence="7" key="5">
    <citation type="submission" date="2023-08" db="EMBL/GenBank/DDBJ databases">
        <authorList>
            <person name="Sun Q."/>
            <person name="Zhou Y."/>
        </authorList>
    </citation>
    <scope>NUCLEOTIDE SEQUENCE</scope>
    <source>
        <strain evidence="8">CGMCC 1.8884</strain>
        <strain evidence="7">CGMCC 1.8885</strain>
    </source>
</reference>
<dbReference type="InterPro" id="IPR051813">
    <property type="entry name" value="HepT_RNase_toxin"/>
</dbReference>
<dbReference type="InterPro" id="IPR008201">
    <property type="entry name" value="HepT-like"/>
</dbReference>
<evidence type="ECO:0000313" key="6">
    <source>
        <dbReference type="EMBL" id="AXG99822.1"/>
    </source>
</evidence>
<dbReference type="Proteomes" id="UP000253744">
    <property type="component" value="Chromosome"/>
</dbReference>
<dbReference type="Proteomes" id="UP000652720">
    <property type="component" value="Unassembled WGS sequence"/>
</dbReference>
<reference evidence="7" key="2">
    <citation type="journal article" date="2014" name="Int. J. Syst. Evol. Microbiol.">
        <title>Complete genome sequence of Corynebacterium casei LMG S-19264T (=DSM 44701T), isolated from a smear-ripened cheese.</title>
        <authorList>
            <consortium name="US DOE Joint Genome Institute (JGI-PGF)"/>
            <person name="Walter F."/>
            <person name="Albersmeier A."/>
            <person name="Kalinowski J."/>
            <person name="Ruckert C."/>
        </authorList>
    </citation>
    <scope>NUCLEOTIDE SEQUENCE</scope>
    <source>
        <strain evidence="7">CGMCC 1.8885</strain>
    </source>
</reference>
<dbReference type="EMBL" id="CP031158">
    <property type="protein sequence ID" value="AXG99822.1"/>
    <property type="molecule type" value="Genomic_DNA"/>
</dbReference>
<dbReference type="STRING" id="1288484.GCA_000348665_01662"/>
<dbReference type="GO" id="GO:0016787">
    <property type="term" value="F:hydrolase activity"/>
    <property type="evidence" value="ECO:0007669"/>
    <property type="project" value="UniProtKB-KW"/>
</dbReference>
<organism evidence="6 9">
    <name type="scientific">Deinococcus wulumuqiensis</name>
    <dbReference type="NCBI Taxonomy" id="980427"/>
    <lineage>
        <taxon>Bacteria</taxon>
        <taxon>Thermotogati</taxon>
        <taxon>Deinococcota</taxon>
        <taxon>Deinococci</taxon>
        <taxon>Deinococcales</taxon>
        <taxon>Deinococcaceae</taxon>
        <taxon>Deinococcus</taxon>
    </lineage>
</organism>
<keyword evidence="5" id="KW-0378">Hydrolase</keyword>
<evidence type="ECO:0000256" key="1">
    <source>
        <dbReference type="ARBA" id="ARBA00022553"/>
    </source>
</evidence>
<reference evidence="6 9" key="3">
    <citation type="submission" date="2018-07" db="EMBL/GenBank/DDBJ databases">
        <title>Complete Genome and Methylome Analysis of Deinococcus wulumuqiensis NEB 479.</title>
        <authorList>
            <person name="Fomenkov A."/>
            <person name="Luyten Y."/>
            <person name="Vincze T."/>
            <person name="Anton B.P."/>
            <person name="Clark T."/>
            <person name="Roberts R.J."/>
            <person name="Morgan R.D."/>
        </authorList>
    </citation>
    <scope>NUCLEOTIDE SEQUENCE [LARGE SCALE GENOMIC DNA]</scope>
    <source>
        <strain evidence="6 9">NEB 479</strain>
    </source>
</reference>
<sequence length="231" mass="25804">MRDYNDVLTKSLELAALMRTRGIDAIALGLTEPTSDHTERRLLLSLSYSSGKDLLEEAVDEADVAALFAVEQEDVFNDLPRLVGGVLRLDLEGNLIIYGIGGGTGAPELSDRLRHMLDCIHALKRHLSLIEEARFVSARPTHSEKAVIDAVIWQLTRFGEACAAIPREEWEQHRSIDFRAYKALRNKLVHQYFHISTKKVWKEAVRCIALEGTLASALTAQQGRENSGELD</sequence>
<dbReference type="GO" id="GO:0110001">
    <property type="term" value="C:toxin-antitoxin complex"/>
    <property type="evidence" value="ECO:0007669"/>
    <property type="project" value="InterPro"/>
</dbReference>
<evidence type="ECO:0000313" key="8">
    <source>
        <dbReference type="EMBL" id="GGP30468.1"/>
    </source>
</evidence>
<evidence type="ECO:0000313" key="9">
    <source>
        <dbReference type="Proteomes" id="UP000253744"/>
    </source>
</evidence>
<evidence type="ECO:0000256" key="4">
    <source>
        <dbReference type="ARBA" id="ARBA00022741"/>
    </source>
</evidence>
<dbReference type="RefSeq" id="WP_081608260.1">
    <property type="nucleotide sequence ID" value="NZ_BMLZ01000028.1"/>
</dbReference>
<dbReference type="EMBL" id="BMLZ01000028">
    <property type="protein sequence ID" value="GGP30468.1"/>
    <property type="molecule type" value="Genomic_DNA"/>
</dbReference>
<dbReference type="Pfam" id="PF01934">
    <property type="entry name" value="HepT-like"/>
    <property type="match status" value="1"/>
</dbReference>
<evidence type="ECO:0000256" key="2">
    <source>
        <dbReference type="ARBA" id="ARBA00022649"/>
    </source>
</evidence>
<keyword evidence="10" id="KW-1185">Reference proteome</keyword>
<reference evidence="10" key="4">
    <citation type="journal article" date="2019" name="Int. J. Syst. Evol. Microbiol.">
        <title>The Global Catalogue of Microorganisms (GCM) 10K type strain sequencing project: providing services to taxonomists for standard genome sequencing and annotation.</title>
        <authorList>
            <consortium name="The Broad Institute Genomics Platform"/>
            <consortium name="The Broad Institute Genome Sequencing Center for Infectious Disease"/>
            <person name="Wu L."/>
            <person name="Ma J."/>
        </authorList>
    </citation>
    <scope>NUCLEOTIDE SEQUENCE [LARGE SCALE GENOMIC DNA]</scope>
    <source>
        <strain evidence="10">CGMCC 1.8884</strain>
    </source>
</reference>
<keyword evidence="1" id="KW-0597">Phosphoprotein</keyword>
<gene>
    <name evidence="6" type="ORF">DVJ83_12605</name>
    <name evidence="8" type="ORF">GCM10008021_21190</name>
    <name evidence="7" type="ORF">GCM10010914_24230</name>
</gene>
<dbReference type="EMBL" id="BMMA01000027">
    <property type="protein sequence ID" value="GGI89002.1"/>
    <property type="molecule type" value="Genomic_DNA"/>
</dbReference>
<keyword evidence="3" id="KW-0540">Nuclease</keyword>
<accession>A0A345IJF0</accession>